<dbReference type="GO" id="GO:0046872">
    <property type="term" value="F:metal ion binding"/>
    <property type="evidence" value="ECO:0007669"/>
    <property type="project" value="UniProtKB-KW"/>
</dbReference>
<dbReference type="GO" id="GO:0016491">
    <property type="term" value="F:oxidoreductase activity"/>
    <property type="evidence" value="ECO:0007669"/>
    <property type="project" value="UniProtKB-KW"/>
</dbReference>
<keyword evidence="3" id="KW-0408">Iron</keyword>
<comment type="pathway">
    <text evidence="1">Antibiotic biosynthesis.</text>
</comment>
<dbReference type="PRINTS" id="PR00682">
    <property type="entry name" value="IPNSYNTHASE"/>
</dbReference>
<name>A0AA46WT12_RHORH</name>
<evidence type="ECO:0000256" key="1">
    <source>
        <dbReference type="ARBA" id="ARBA00004792"/>
    </source>
</evidence>
<evidence type="ECO:0000256" key="2">
    <source>
        <dbReference type="ARBA" id="ARBA00023194"/>
    </source>
</evidence>
<dbReference type="PROSITE" id="PS51471">
    <property type="entry name" value="FE2OG_OXY"/>
    <property type="match status" value="1"/>
</dbReference>
<dbReference type="GO" id="GO:0017000">
    <property type="term" value="P:antibiotic biosynthetic process"/>
    <property type="evidence" value="ECO:0007669"/>
    <property type="project" value="UniProtKB-KW"/>
</dbReference>
<keyword evidence="3" id="KW-0479">Metal-binding</keyword>
<dbReference type="Pfam" id="PF03171">
    <property type="entry name" value="2OG-FeII_Oxy"/>
    <property type="match status" value="1"/>
</dbReference>
<protein>
    <submittedName>
        <fullName evidence="5">Isopenicillin N synthase family oxygenase</fullName>
    </submittedName>
</protein>
<gene>
    <name evidence="5" type="ORF">KUM34_015210</name>
</gene>
<dbReference type="Proteomes" id="UP001162740">
    <property type="component" value="Chromosome"/>
</dbReference>
<dbReference type="InterPro" id="IPR044861">
    <property type="entry name" value="IPNS-like_FE2OG_OXY"/>
</dbReference>
<dbReference type="InterPro" id="IPR005123">
    <property type="entry name" value="Oxoglu/Fe-dep_dioxygenase_dom"/>
</dbReference>
<evidence type="ECO:0000313" key="6">
    <source>
        <dbReference type="Proteomes" id="UP001162740"/>
    </source>
</evidence>
<evidence type="ECO:0000256" key="3">
    <source>
        <dbReference type="RuleBase" id="RU003682"/>
    </source>
</evidence>
<dbReference type="InterPro" id="IPR027443">
    <property type="entry name" value="IPNS-like_sf"/>
</dbReference>
<dbReference type="SUPFAM" id="SSF51197">
    <property type="entry name" value="Clavaminate synthase-like"/>
    <property type="match status" value="1"/>
</dbReference>
<evidence type="ECO:0000313" key="5">
    <source>
        <dbReference type="EMBL" id="UZF43259.1"/>
    </source>
</evidence>
<dbReference type="PANTHER" id="PTHR47990">
    <property type="entry name" value="2-OXOGLUTARATE (2OG) AND FE(II)-DEPENDENT OXYGENASE SUPERFAMILY PROTEIN-RELATED"/>
    <property type="match status" value="1"/>
</dbReference>
<keyword evidence="2" id="KW-0045">Antibiotic biosynthesis</keyword>
<keyword evidence="3" id="KW-0560">Oxidoreductase</keyword>
<dbReference type="EMBL" id="CP083974">
    <property type="protein sequence ID" value="UZF43259.1"/>
    <property type="molecule type" value="Genomic_DNA"/>
</dbReference>
<reference evidence="5 6" key="1">
    <citation type="journal article" date="2021" name="Front. Microbiol.">
        <title>Bacterial Transformation of Aromatic Monomers in Softwood Black Liquor.</title>
        <authorList>
            <person name="Navas L.E."/>
            <person name="Dexter G."/>
            <person name="Liu J."/>
            <person name="Levy-Booth D."/>
            <person name="Cho M."/>
            <person name="Jang S.K."/>
            <person name="Mansfield S.D."/>
            <person name="Renneckar S."/>
            <person name="Mohn W.W."/>
            <person name="Eltis L.D."/>
        </authorList>
    </citation>
    <scope>NUCLEOTIDE SEQUENCE [LARGE SCALE GENOMIC DNA]</scope>
    <source>
        <strain evidence="5 6">GD02</strain>
    </source>
</reference>
<evidence type="ECO:0000259" key="4">
    <source>
        <dbReference type="PROSITE" id="PS51471"/>
    </source>
</evidence>
<dbReference type="InterPro" id="IPR050231">
    <property type="entry name" value="Iron_ascorbate_oxido_reductase"/>
</dbReference>
<sequence length="359" mass="39797">MTQASPTSASVVDSPVLLDGYIPQIDLSLALTGDPDARAAVGRALDKACRTSGFFVLSGHGIDRGLIDRVLDATRRFFHVPLEQRRHLVAPPGDVTLRGLRLFHEGRVSTKGRDGASADGLATGLDSPPDLCELFTMNRAGEPGVPDTAELAEGAAVWTRPNRWPDLAGLEDFRPAWLEYYGELEHLALEVMRFFALGLELDEHYFDGLFDNHLTNLCANYYPPITTPPVDGQFRKFPHTDSGTLTILYQDEEGGLQVVDRSTGEWVDVPFIENSFVVNIGDLMAIWTNNRWVSTHHRILPPPPEKWDRERISMPFFHTPNWSAVIECLPSCTDAATPPAHEPVHSGEYLEYKVVGLTA</sequence>
<dbReference type="Gene3D" id="2.60.120.330">
    <property type="entry name" value="B-lactam Antibiotic, Isopenicillin N Synthase, Chain"/>
    <property type="match status" value="1"/>
</dbReference>
<accession>A0AA46WT12</accession>
<proteinExistence type="inferred from homology"/>
<comment type="similarity">
    <text evidence="3">Belongs to the iron/ascorbate-dependent oxidoreductase family.</text>
</comment>
<feature type="domain" description="Fe2OG dioxygenase" evidence="4">
    <location>
        <begin position="212"/>
        <end position="320"/>
    </location>
</feature>
<dbReference type="Pfam" id="PF14226">
    <property type="entry name" value="DIOX_N"/>
    <property type="match status" value="1"/>
</dbReference>
<dbReference type="AlphaFoldDB" id="A0AA46WT12"/>
<dbReference type="InterPro" id="IPR026992">
    <property type="entry name" value="DIOX_N"/>
</dbReference>
<dbReference type="RefSeq" id="WP_059381115.1">
    <property type="nucleotide sequence ID" value="NZ_CP083974.1"/>
</dbReference>
<organism evidence="5 6">
    <name type="scientific">Rhodococcus rhodochrous</name>
    <dbReference type="NCBI Taxonomy" id="1829"/>
    <lineage>
        <taxon>Bacteria</taxon>
        <taxon>Bacillati</taxon>
        <taxon>Actinomycetota</taxon>
        <taxon>Actinomycetes</taxon>
        <taxon>Mycobacteriales</taxon>
        <taxon>Nocardiaceae</taxon>
        <taxon>Rhodococcus</taxon>
    </lineage>
</organism>